<keyword evidence="5 7" id="KW-0520">NAD</keyword>
<gene>
    <name evidence="9" type="ORF">ACFOEK_19860</name>
</gene>
<dbReference type="InterPro" id="IPR028357">
    <property type="entry name" value="UDPglc_DH_bac"/>
</dbReference>
<dbReference type="PIRSF" id="PIRSF000124">
    <property type="entry name" value="UDPglc_GDPman_dh"/>
    <property type="match status" value="1"/>
</dbReference>
<dbReference type="Proteomes" id="UP001595476">
    <property type="component" value="Unassembled WGS sequence"/>
</dbReference>
<evidence type="ECO:0000259" key="8">
    <source>
        <dbReference type="SMART" id="SM00984"/>
    </source>
</evidence>
<dbReference type="PIRSF" id="PIRSF500134">
    <property type="entry name" value="UDPglc_DH_bac"/>
    <property type="match status" value="1"/>
</dbReference>
<dbReference type="SUPFAM" id="SSF48179">
    <property type="entry name" value="6-phosphogluconate dehydrogenase C-terminal domain-like"/>
    <property type="match status" value="1"/>
</dbReference>
<dbReference type="Pfam" id="PF03720">
    <property type="entry name" value="UDPG_MGDP_dh_C"/>
    <property type="match status" value="1"/>
</dbReference>
<dbReference type="Gene3D" id="1.20.5.170">
    <property type="match status" value="1"/>
</dbReference>
<dbReference type="InterPro" id="IPR014026">
    <property type="entry name" value="UDP-Glc/GDP-Man_DH_dimer"/>
</dbReference>
<dbReference type="Pfam" id="PF03721">
    <property type="entry name" value="UDPG_MGDP_dh_N"/>
    <property type="match status" value="1"/>
</dbReference>
<comment type="catalytic activity">
    <reaction evidence="6 7">
        <text>UDP-alpha-D-glucose + 2 NAD(+) + H2O = UDP-alpha-D-glucuronate + 2 NADH + 3 H(+)</text>
        <dbReference type="Rhea" id="RHEA:23596"/>
        <dbReference type="ChEBI" id="CHEBI:15377"/>
        <dbReference type="ChEBI" id="CHEBI:15378"/>
        <dbReference type="ChEBI" id="CHEBI:57540"/>
        <dbReference type="ChEBI" id="CHEBI:57945"/>
        <dbReference type="ChEBI" id="CHEBI:58052"/>
        <dbReference type="ChEBI" id="CHEBI:58885"/>
        <dbReference type="EC" id="1.1.1.22"/>
    </reaction>
</comment>
<evidence type="ECO:0000313" key="9">
    <source>
        <dbReference type="EMBL" id="MFC3153306.1"/>
    </source>
</evidence>
<reference evidence="10" key="1">
    <citation type="journal article" date="2019" name="Int. J. Syst. Evol. Microbiol.">
        <title>The Global Catalogue of Microorganisms (GCM) 10K type strain sequencing project: providing services to taxonomists for standard genome sequencing and annotation.</title>
        <authorList>
            <consortium name="The Broad Institute Genomics Platform"/>
            <consortium name="The Broad Institute Genome Sequencing Center for Infectious Disease"/>
            <person name="Wu L."/>
            <person name="Ma J."/>
        </authorList>
    </citation>
    <scope>NUCLEOTIDE SEQUENCE [LARGE SCALE GENOMIC DNA]</scope>
    <source>
        <strain evidence="10">KCTC 52438</strain>
    </source>
</reference>
<dbReference type="InterPro" id="IPR036291">
    <property type="entry name" value="NAD(P)-bd_dom_sf"/>
</dbReference>
<dbReference type="Gene3D" id="3.40.50.720">
    <property type="entry name" value="NAD(P)-binding Rossmann-like Domain"/>
    <property type="match status" value="2"/>
</dbReference>
<comment type="similarity">
    <text evidence="2 7">Belongs to the UDP-glucose/GDP-mannose dehydrogenase family.</text>
</comment>
<dbReference type="PANTHER" id="PTHR43750">
    <property type="entry name" value="UDP-GLUCOSE 6-DEHYDROGENASE TUAD"/>
    <property type="match status" value="1"/>
</dbReference>
<evidence type="ECO:0000256" key="5">
    <source>
        <dbReference type="ARBA" id="ARBA00023027"/>
    </source>
</evidence>
<evidence type="ECO:0000256" key="2">
    <source>
        <dbReference type="ARBA" id="ARBA00006601"/>
    </source>
</evidence>
<dbReference type="InterPro" id="IPR014027">
    <property type="entry name" value="UDP-Glc/GDP-Man_DH_C"/>
</dbReference>
<dbReference type="Pfam" id="PF00984">
    <property type="entry name" value="UDPG_MGDP_dh"/>
    <property type="match status" value="1"/>
</dbReference>
<dbReference type="SUPFAM" id="SSF51735">
    <property type="entry name" value="NAD(P)-binding Rossmann-fold domains"/>
    <property type="match status" value="1"/>
</dbReference>
<evidence type="ECO:0000256" key="6">
    <source>
        <dbReference type="ARBA" id="ARBA00047473"/>
    </source>
</evidence>
<dbReference type="InterPro" id="IPR017476">
    <property type="entry name" value="UDP-Glc/GDP-Man"/>
</dbReference>
<evidence type="ECO:0000256" key="1">
    <source>
        <dbReference type="ARBA" id="ARBA00004701"/>
    </source>
</evidence>
<dbReference type="InterPro" id="IPR008927">
    <property type="entry name" value="6-PGluconate_DH-like_C_sf"/>
</dbReference>
<dbReference type="EC" id="1.1.1.22" evidence="3 7"/>
<evidence type="ECO:0000256" key="4">
    <source>
        <dbReference type="ARBA" id="ARBA00023002"/>
    </source>
</evidence>
<comment type="pathway">
    <text evidence="1">Nucleotide-sugar biosynthesis; UDP-alpha-D-glucuronate biosynthesis; UDP-alpha-D-glucuronate from UDP-alpha-D-glucose: step 1/1.</text>
</comment>
<feature type="domain" description="UDP-glucose/GDP-mannose dehydrogenase C-terminal" evidence="8">
    <location>
        <begin position="317"/>
        <end position="425"/>
    </location>
</feature>
<accession>A0ABV7HKY2</accession>
<dbReference type="InterPro" id="IPR036220">
    <property type="entry name" value="UDP-Glc/GDP-Man_DH_C_sf"/>
</dbReference>
<comment type="caution">
    <text evidence="9">The sequence shown here is derived from an EMBL/GenBank/DDBJ whole genome shotgun (WGS) entry which is preliminary data.</text>
</comment>
<protein>
    <recommendedName>
        <fullName evidence="3 7">UDP-glucose 6-dehydrogenase</fullName>
        <ecNumber evidence="3 7">1.1.1.22</ecNumber>
    </recommendedName>
</protein>
<proteinExistence type="inferred from homology"/>
<keyword evidence="10" id="KW-1185">Reference proteome</keyword>
<dbReference type="PANTHER" id="PTHR43750:SF1">
    <property type="entry name" value="GDP-MANNOSE 6-DEHYDROGENASE"/>
    <property type="match status" value="1"/>
</dbReference>
<dbReference type="SUPFAM" id="SSF52413">
    <property type="entry name" value="UDP-glucose/GDP-mannose dehydrogenase C-terminal domain"/>
    <property type="match status" value="1"/>
</dbReference>
<evidence type="ECO:0000256" key="3">
    <source>
        <dbReference type="ARBA" id="ARBA00012954"/>
    </source>
</evidence>
<dbReference type="SMART" id="SM00984">
    <property type="entry name" value="UDPG_MGDP_dh_C"/>
    <property type="match status" value="1"/>
</dbReference>
<keyword evidence="4 7" id="KW-0560">Oxidoreductase</keyword>
<dbReference type="InterPro" id="IPR001732">
    <property type="entry name" value="UDP-Glc/GDP-Man_DH_N"/>
</dbReference>
<dbReference type="RefSeq" id="WP_386723227.1">
    <property type="nucleotide sequence ID" value="NZ_JBHRSZ010000009.1"/>
</dbReference>
<name>A0ABV7HKY2_9GAMM</name>
<organism evidence="9 10">
    <name type="scientific">Litoribrevibacter euphylliae</name>
    <dbReference type="NCBI Taxonomy" id="1834034"/>
    <lineage>
        <taxon>Bacteria</taxon>
        <taxon>Pseudomonadati</taxon>
        <taxon>Pseudomonadota</taxon>
        <taxon>Gammaproteobacteria</taxon>
        <taxon>Oceanospirillales</taxon>
        <taxon>Oceanospirillaceae</taxon>
        <taxon>Litoribrevibacter</taxon>
    </lineage>
</organism>
<evidence type="ECO:0000256" key="7">
    <source>
        <dbReference type="PIRNR" id="PIRNR000124"/>
    </source>
</evidence>
<sequence length="436" mass="48039">MDISIFGLGYVGTVCGVCLANNGHNIIGIDVSDHKINLINQGLPPIVEAGLASLISDVVSNKKFTASKDHEQAVLNSEISIVCVGTPSRVDGSLDTRYLEEVCQQIGNALKLKNNYHLVVIRSTVLPGTVMGQLLPILEEFSGKKVGEDFGLAMNPEFLRESTAIEDFYEPEMTVIGEYDQRSGDILESIYEGIDSPVIRNTIEVAEMIKYTCNVWHATKVAFGNEIGTIAKNVGVDGREVMKIVCEDKKLNISSYYMRPGFAFGGSCLPKDVRALNHLSRQKGIKTPLINNLMHSNEMHVDNGFRMITGLGKKKIGFLGISFKAGTDDLRESPLVELVERLYGKGYDLKIYDKNVDYARLHGANKEYIEHVIPHVANLLDQDIDSVIDHSDVIILGNASKEFEAVLEKANGSKKVVDLVGFMNDPSCENRLGICW</sequence>
<dbReference type="EMBL" id="JBHRSZ010000009">
    <property type="protein sequence ID" value="MFC3153306.1"/>
    <property type="molecule type" value="Genomic_DNA"/>
</dbReference>
<dbReference type="NCBIfam" id="TIGR03026">
    <property type="entry name" value="NDP-sugDHase"/>
    <property type="match status" value="1"/>
</dbReference>
<evidence type="ECO:0000313" key="10">
    <source>
        <dbReference type="Proteomes" id="UP001595476"/>
    </source>
</evidence>